<feature type="compositionally biased region" description="Acidic residues" evidence="1">
    <location>
        <begin position="1190"/>
        <end position="1205"/>
    </location>
</feature>
<keyword evidence="3" id="KW-1185">Reference proteome</keyword>
<feature type="compositionally biased region" description="Basic residues" evidence="1">
    <location>
        <begin position="500"/>
        <end position="510"/>
    </location>
</feature>
<dbReference type="KEGG" id="cci:CC1G_02769"/>
<dbReference type="EMBL" id="AACS02000001">
    <property type="protein sequence ID" value="EAU93539.1"/>
    <property type="molecule type" value="Genomic_DNA"/>
</dbReference>
<feature type="compositionally biased region" description="Low complexity" evidence="1">
    <location>
        <begin position="1138"/>
        <end position="1158"/>
    </location>
</feature>
<comment type="caution">
    <text evidence="2">The sequence shown here is derived from an EMBL/GenBank/DDBJ whole genome shotgun (WGS) entry which is preliminary data.</text>
</comment>
<dbReference type="VEuPathDB" id="FungiDB:CC1G_02769"/>
<protein>
    <submittedName>
        <fullName evidence="2">Uncharacterized protein</fullName>
    </submittedName>
</protein>
<evidence type="ECO:0000313" key="2">
    <source>
        <dbReference type="EMBL" id="EAU93539.1"/>
    </source>
</evidence>
<dbReference type="eggNOG" id="ENOG502S2AH">
    <property type="taxonomic scope" value="Eukaryota"/>
</dbReference>
<organism evidence="2 3">
    <name type="scientific">Coprinopsis cinerea (strain Okayama-7 / 130 / ATCC MYA-4618 / FGSC 9003)</name>
    <name type="common">Inky cap fungus</name>
    <name type="synonym">Hormographiella aspergillata</name>
    <dbReference type="NCBI Taxonomy" id="240176"/>
    <lineage>
        <taxon>Eukaryota</taxon>
        <taxon>Fungi</taxon>
        <taxon>Dikarya</taxon>
        <taxon>Basidiomycota</taxon>
        <taxon>Agaricomycotina</taxon>
        <taxon>Agaricomycetes</taxon>
        <taxon>Agaricomycetidae</taxon>
        <taxon>Agaricales</taxon>
        <taxon>Agaricineae</taxon>
        <taxon>Psathyrellaceae</taxon>
        <taxon>Coprinopsis</taxon>
    </lineage>
</organism>
<feature type="compositionally biased region" description="Polar residues" evidence="1">
    <location>
        <begin position="1359"/>
        <end position="1368"/>
    </location>
</feature>
<sequence>MAIYMPLLDLYNAIFEKTCDAIYAISGALQNFYERRGFVLLNRKKEYAKDGLRKPFGLAVQWYDRLMGQVRTRMDAALKEADEAAQEFRKTQLSQSSEDRGDADIVQALSNIPTPPTPETPPDDPSPLPASATPTPPSPSLVPGECDRVLRESCPACFGGDEFGLTLENGGDAMIAIDGNFNHRHNRGVKHCPKFYEPEHFLSKQYVDAIGNRMKEARTKPKRQVTTKVPKEAVKACQKSHQAGSGSNVKTSLQKFDAGGVMAAVCRHDIPLFAANIDTAGEQQKFAVALIEKIASLMPSNATIVVLYDVGCVLDRSTQLHPIMDSRLTVRLKFVTSAMHAYAHQWACQLGYNPRLQVGLALTDGEGVERIWSWLRRLIAIQRNCSAEKRIWLLDRQMHYINRALRDELGDIIRRRLTKSVPKQEEDALAILDDIEILRDELERHHPSPPRFNGSEGSGLGVSSLAPARVPPQSNTLPSAQHTTTLFPNAPRLNPSPSAKKTRAILHRQRSVPLASLETTRPDTSADRSASVPPDLAEEERSTPVDSIFGDKLKPIAPGLESRRGQGSTLNSHGALAPIHEEGTHENREEWSVEQAGFEDLEGGGAEWFGDEEIGKAHQGQKPSIPLFDSDPQPSRTEAQSPSQLATMGRPSAEQSRLMQQGFDRIEEQFTSLANEIGYPVARVKNIWAQRFRMLTTKPRGGNGVNHYNVYGQLWGDPKMKEREIKRALEHRATLSPEKQKALNPEPSRAECYAVYRQYHQEEFWKDILQLEVAELECKERETVTLQTRKVNFESTKTSVCNVLDNASRLHEFEAVVILSGAHHSDKNLVFVYETEGVQGFVEDRLKTTHNNLGIRLQVHASDTLEKKRPFNLFEQEAKASVITDGEVEQNQQVQASGSTSGNAASKPRNLKASKKPDEDDDEEEDDDDTGATKTISDEQFAQMGSKELHAVIRDHLSREIRALPEFAREKEWKVLHWRRLPTFLAKRGLVLTKWNPHAKVPVSGDDTGKGIREAGPHCSRYLANDCRHGRGVKPVKANKNDVLRSVLPVIVFRPPKISSRPSARGTRVFLDGSVDSLGPCSLDSDDYIGPPRTAIPTPKTTVAASTCTAKPKPKRKPEPAPPPSPAPKAKATKSKGSKPAAASAKKTTKKLGASKATTKTRKPTKKSAKRKQVGGGGAAAGSTSSSDASESEEEASEIDLDSDDASGRPGNPSRSRSANVRPRRSSRNEGRNYKSKAIISTSDDETSSADSDDDDDYKSSEVDSDCGGKNVAPVSDGSDVDERDEEVDPLVQAEEGRSWMGLRTDAVDSAKPQSSQVPGVGATRPATAIPTPEGGAGPSSSGPLDSNPSGAVVVPSKRSANGDSEGQNRVKKPKCGTAPPVEGESNDSALATAQEDHRPRAPCTTNNDMPPPSSAPVHDTNRPSLPPSSWGAPSSFPEHGRDGVFTGSGTSHLAQRQPSSGPPHLPHHSIPPQVGQHTQLHPQVSHTLHPPPHSVHPLQSHHSSHPVHPPRHMYSDRYSGDWGSAPQQLRNQDAWSQGSYGQRWEGHQQYSQDPLSQVPQSFTGSQPPANGTSNQWPAMQDYYDPRYPPYASANMYPPSYQPEPSHQPTQYTYDQFNPSYNQHPESTSMGHPGQPPRSGR</sequence>
<feature type="region of interest" description="Disordered" evidence="1">
    <location>
        <begin position="884"/>
        <end position="933"/>
    </location>
</feature>
<feature type="compositionally biased region" description="Acidic residues" evidence="1">
    <location>
        <begin position="1279"/>
        <end position="1289"/>
    </location>
</feature>
<feature type="compositionally biased region" description="Acidic residues" evidence="1">
    <location>
        <begin position="1243"/>
        <end position="1257"/>
    </location>
</feature>
<dbReference type="PANTHER" id="PTHR33096:SF1">
    <property type="entry name" value="CXC1-LIKE CYSTEINE CLUSTER ASSOCIATED WITH KDZ TRANSPOSASES DOMAIN-CONTAINING PROTEIN"/>
    <property type="match status" value="1"/>
</dbReference>
<feature type="compositionally biased region" description="Polar residues" evidence="1">
    <location>
        <begin position="1549"/>
        <end position="1578"/>
    </location>
</feature>
<reference evidence="2 3" key="1">
    <citation type="journal article" date="2010" name="Proc. Natl. Acad. Sci. U.S.A.">
        <title>Insights into evolution of multicellular fungi from the assembled chromosomes of the mushroom Coprinopsis cinerea (Coprinus cinereus).</title>
        <authorList>
            <person name="Stajich J.E."/>
            <person name="Wilke S.K."/>
            <person name="Ahren D."/>
            <person name="Au C.H."/>
            <person name="Birren B.W."/>
            <person name="Borodovsky M."/>
            <person name="Burns C."/>
            <person name="Canback B."/>
            <person name="Casselton L.A."/>
            <person name="Cheng C.K."/>
            <person name="Deng J."/>
            <person name="Dietrich F.S."/>
            <person name="Fargo D.C."/>
            <person name="Farman M.L."/>
            <person name="Gathman A.C."/>
            <person name="Goldberg J."/>
            <person name="Guigo R."/>
            <person name="Hoegger P.J."/>
            <person name="Hooker J.B."/>
            <person name="Huggins A."/>
            <person name="James T.Y."/>
            <person name="Kamada T."/>
            <person name="Kilaru S."/>
            <person name="Kodira C."/>
            <person name="Kues U."/>
            <person name="Kupfer D."/>
            <person name="Kwan H.S."/>
            <person name="Lomsadze A."/>
            <person name="Li W."/>
            <person name="Lilly W.W."/>
            <person name="Ma L.J."/>
            <person name="Mackey A.J."/>
            <person name="Manning G."/>
            <person name="Martin F."/>
            <person name="Muraguchi H."/>
            <person name="Natvig D.O."/>
            <person name="Palmerini H."/>
            <person name="Ramesh M.A."/>
            <person name="Rehmeyer C.J."/>
            <person name="Roe B.A."/>
            <person name="Shenoy N."/>
            <person name="Stanke M."/>
            <person name="Ter-Hovhannisyan V."/>
            <person name="Tunlid A."/>
            <person name="Velagapudi R."/>
            <person name="Vision T.J."/>
            <person name="Zeng Q."/>
            <person name="Zolan M.E."/>
            <person name="Pukkila P.J."/>
        </authorList>
    </citation>
    <scope>NUCLEOTIDE SEQUENCE [LARGE SCALE GENOMIC DNA]</scope>
    <source>
        <strain evidence="3">Okayama-7 / 130 / ATCC MYA-4618 / FGSC 9003</strain>
    </source>
</reference>
<dbReference type="InterPro" id="IPR040521">
    <property type="entry name" value="KDZ"/>
</dbReference>
<feature type="region of interest" description="Disordered" evidence="1">
    <location>
        <begin position="109"/>
        <end position="142"/>
    </location>
</feature>
<feature type="compositionally biased region" description="Polar residues" evidence="1">
    <location>
        <begin position="1603"/>
        <end position="1630"/>
    </location>
</feature>
<accession>A8MZZ8</accession>
<dbReference type="Proteomes" id="UP000001861">
    <property type="component" value="Unassembled WGS sequence"/>
</dbReference>
<dbReference type="Pfam" id="PF18758">
    <property type="entry name" value="KDZ"/>
    <property type="match status" value="1"/>
</dbReference>
<feature type="compositionally biased region" description="Polar residues" evidence="1">
    <location>
        <begin position="1099"/>
        <end position="1108"/>
    </location>
</feature>
<feature type="compositionally biased region" description="Polar residues" evidence="1">
    <location>
        <begin position="632"/>
        <end position="646"/>
    </location>
</feature>
<proteinExistence type="predicted"/>
<dbReference type="RefSeq" id="XP_001828188.1">
    <property type="nucleotide sequence ID" value="XM_001828136.1"/>
</dbReference>
<feature type="compositionally biased region" description="Polar residues" evidence="1">
    <location>
        <begin position="889"/>
        <end position="904"/>
    </location>
</feature>
<dbReference type="OrthoDB" id="3253684at2759"/>
<feature type="compositionally biased region" description="Basic residues" evidence="1">
    <location>
        <begin position="1159"/>
        <end position="1173"/>
    </location>
</feature>
<dbReference type="STRING" id="240176.A8MZZ8"/>
<dbReference type="OMA" id="HEDSWRE"/>
<name>A8MZZ8_COPC7</name>
<feature type="region of interest" description="Disordered" evidence="1">
    <location>
        <begin position="1081"/>
        <end position="1641"/>
    </location>
</feature>
<evidence type="ECO:0000256" key="1">
    <source>
        <dbReference type="SAM" id="MobiDB-lite"/>
    </source>
</evidence>
<feature type="compositionally biased region" description="Low complexity" evidence="1">
    <location>
        <begin position="1331"/>
        <end position="1347"/>
    </location>
</feature>
<feature type="compositionally biased region" description="Polar residues" evidence="1">
    <location>
        <begin position="1448"/>
        <end position="1458"/>
    </location>
</feature>
<feature type="region of interest" description="Disordered" evidence="1">
    <location>
        <begin position="617"/>
        <end position="658"/>
    </location>
</feature>
<feature type="region of interest" description="Disordered" evidence="1">
    <location>
        <begin position="444"/>
        <end position="543"/>
    </location>
</feature>
<feature type="compositionally biased region" description="Basic residues" evidence="1">
    <location>
        <begin position="1503"/>
        <end position="1512"/>
    </location>
</feature>
<feature type="compositionally biased region" description="Pro residues" evidence="1">
    <location>
        <begin position="113"/>
        <end position="140"/>
    </location>
</feature>
<feature type="compositionally biased region" description="Polar residues" evidence="1">
    <location>
        <begin position="1526"/>
        <end position="1541"/>
    </location>
</feature>
<dbReference type="InParanoid" id="A8MZZ8"/>
<dbReference type="GeneID" id="6004685"/>
<gene>
    <name evidence="2" type="ORF">CC1G_02769</name>
</gene>
<feature type="compositionally biased region" description="Polar residues" evidence="1">
    <location>
        <begin position="472"/>
        <end position="487"/>
    </location>
</feature>
<evidence type="ECO:0000313" key="3">
    <source>
        <dbReference type="Proteomes" id="UP000001861"/>
    </source>
</evidence>
<feature type="compositionally biased region" description="Low complexity" evidence="1">
    <location>
        <begin position="1208"/>
        <end position="1220"/>
    </location>
</feature>
<feature type="compositionally biased region" description="Acidic residues" evidence="1">
    <location>
        <begin position="919"/>
        <end position="930"/>
    </location>
</feature>
<dbReference type="PANTHER" id="PTHR33096">
    <property type="entry name" value="CXC2 DOMAIN-CONTAINING PROTEIN"/>
    <property type="match status" value="1"/>
</dbReference>